<name>A0A5B0HC81_9BURK</name>
<evidence type="ECO:0000313" key="2">
    <source>
        <dbReference type="Proteomes" id="UP000325273"/>
    </source>
</evidence>
<dbReference type="RefSeq" id="WP_149669505.1">
    <property type="nucleotide sequence ID" value="NZ_VTUZ01000005.1"/>
</dbReference>
<sequence length="37" mass="4161">MKVFTKVVEMNSFSRAADALPTSLPERQQHVLSQSVK</sequence>
<gene>
    <name evidence="1" type="ORF">FVF58_08710</name>
</gene>
<organism evidence="1 2">
    <name type="scientific">Paraburkholderia panacisoli</name>
    <dbReference type="NCBI Taxonomy" id="2603818"/>
    <lineage>
        <taxon>Bacteria</taxon>
        <taxon>Pseudomonadati</taxon>
        <taxon>Pseudomonadota</taxon>
        <taxon>Betaproteobacteria</taxon>
        <taxon>Burkholderiales</taxon>
        <taxon>Burkholderiaceae</taxon>
        <taxon>Paraburkholderia</taxon>
    </lineage>
</organism>
<dbReference type="Proteomes" id="UP000325273">
    <property type="component" value="Unassembled WGS sequence"/>
</dbReference>
<comment type="caution">
    <text evidence="1">The sequence shown here is derived from an EMBL/GenBank/DDBJ whole genome shotgun (WGS) entry which is preliminary data.</text>
</comment>
<keyword evidence="2" id="KW-1185">Reference proteome</keyword>
<reference evidence="1 2" key="1">
    <citation type="submission" date="2019-08" db="EMBL/GenBank/DDBJ databases">
        <title>Paraburkholderia sp. DCY113.</title>
        <authorList>
            <person name="Kang J."/>
        </authorList>
    </citation>
    <scope>NUCLEOTIDE SEQUENCE [LARGE SCALE GENOMIC DNA]</scope>
    <source>
        <strain evidence="1 2">DCY113</strain>
    </source>
</reference>
<accession>A0A5B0HC81</accession>
<proteinExistence type="predicted"/>
<dbReference type="EMBL" id="VTUZ01000005">
    <property type="protein sequence ID" value="KAA1012875.1"/>
    <property type="molecule type" value="Genomic_DNA"/>
</dbReference>
<evidence type="ECO:0000313" key="1">
    <source>
        <dbReference type="EMBL" id="KAA1012875.1"/>
    </source>
</evidence>
<dbReference type="AlphaFoldDB" id="A0A5B0HC81"/>
<protein>
    <submittedName>
        <fullName evidence="1">LysR family transcriptional regulator</fullName>
    </submittedName>
</protein>